<comment type="caution">
    <text evidence="3">The sequence shown here is derived from an EMBL/GenBank/DDBJ whole genome shotgun (WGS) entry which is preliminary data.</text>
</comment>
<feature type="transmembrane region" description="Helical" evidence="2">
    <location>
        <begin position="106"/>
        <end position="123"/>
    </location>
</feature>
<keyword evidence="2" id="KW-0472">Membrane</keyword>
<gene>
    <name evidence="3" type="ORF">VKT23_012566</name>
</gene>
<feature type="compositionally biased region" description="Low complexity" evidence="1">
    <location>
        <begin position="1"/>
        <end position="19"/>
    </location>
</feature>
<sequence>MPRYPTTSSSPSCTRTSASDASSSQAENGSLLKKRYGSDREIDSYPLQARSPIASRFSFYLHPDPRFWGSSVYVGVPEHEEEDFLHEARSGEDIWDRHFSLFSRRWLTNVGCLGLVAMAVMALL</sequence>
<evidence type="ECO:0000256" key="1">
    <source>
        <dbReference type="SAM" id="MobiDB-lite"/>
    </source>
</evidence>
<accession>A0ABR1J673</accession>
<name>A0ABR1J673_9AGAR</name>
<dbReference type="EMBL" id="JBANRG010000031">
    <property type="protein sequence ID" value="KAK7451228.1"/>
    <property type="molecule type" value="Genomic_DNA"/>
</dbReference>
<feature type="region of interest" description="Disordered" evidence="1">
    <location>
        <begin position="1"/>
        <end position="30"/>
    </location>
</feature>
<evidence type="ECO:0000256" key="2">
    <source>
        <dbReference type="SAM" id="Phobius"/>
    </source>
</evidence>
<organism evidence="3 4">
    <name type="scientific">Marasmiellus scandens</name>
    <dbReference type="NCBI Taxonomy" id="2682957"/>
    <lineage>
        <taxon>Eukaryota</taxon>
        <taxon>Fungi</taxon>
        <taxon>Dikarya</taxon>
        <taxon>Basidiomycota</taxon>
        <taxon>Agaricomycotina</taxon>
        <taxon>Agaricomycetes</taxon>
        <taxon>Agaricomycetidae</taxon>
        <taxon>Agaricales</taxon>
        <taxon>Marasmiineae</taxon>
        <taxon>Omphalotaceae</taxon>
        <taxon>Marasmiellus</taxon>
    </lineage>
</organism>
<dbReference type="Proteomes" id="UP001498398">
    <property type="component" value="Unassembled WGS sequence"/>
</dbReference>
<proteinExistence type="predicted"/>
<reference evidence="3 4" key="1">
    <citation type="submission" date="2024-01" db="EMBL/GenBank/DDBJ databases">
        <title>A draft genome for the cacao thread blight pathogen Marasmiellus scandens.</title>
        <authorList>
            <person name="Baruah I.K."/>
            <person name="Leung J."/>
            <person name="Bukari Y."/>
            <person name="Amoako-Attah I."/>
            <person name="Meinhardt L.W."/>
            <person name="Bailey B.A."/>
            <person name="Cohen S.P."/>
        </authorList>
    </citation>
    <scope>NUCLEOTIDE SEQUENCE [LARGE SCALE GENOMIC DNA]</scope>
    <source>
        <strain evidence="3 4">GH-19</strain>
    </source>
</reference>
<protein>
    <submittedName>
        <fullName evidence="3">Uncharacterized protein</fullName>
    </submittedName>
</protein>
<keyword evidence="2" id="KW-0812">Transmembrane</keyword>
<evidence type="ECO:0000313" key="3">
    <source>
        <dbReference type="EMBL" id="KAK7451228.1"/>
    </source>
</evidence>
<keyword evidence="2" id="KW-1133">Transmembrane helix</keyword>
<evidence type="ECO:0000313" key="4">
    <source>
        <dbReference type="Proteomes" id="UP001498398"/>
    </source>
</evidence>
<keyword evidence="4" id="KW-1185">Reference proteome</keyword>